<dbReference type="RefSeq" id="WP_283268496.1">
    <property type="nucleotide sequence ID" value="NZ_CP125669.1"/>
</dbReference>
<dbReference type="EMBL" id="CP125669">
    <property type="protein sequence ID" value="WHP06948.1"/>
    <property type="molecule type" value="Genomic_DNA"/>
</dbReference>
<keyword evidence="3" id="KW-1185">Reference proteome</keyword>
<organism evidence="2 3">
    <name type="scientific">Acinetobacter corruptisaponis</name>
    <dbReference type="NCBI Taxonomy" id="3045147"/>
    <lineage>
        <taxon>Bacteria</taxon>
        <taxon>Pseudomonadati</taxon>
        <taxon>Pseudomonadota</taxon>
        <taxon>Gammaproteobacteria</taxon>
        <taxon>Moraxellales</taxon>
        <taxon>Moraxellaceae</taxon>
        <taxon>Acinetobacter</taxon>
    </lineage>
</organism>
<dbReference type="Proteomes" id="UP001229836">
    <property type="component" value="Chromosome"/>
</dbReference>
<reference evidence="2 3" key="1">
    <citation type="submission" date="2023-05" db="EMBL/GenBank/DDBJ databases">
        <title>The complete genome of Acinetobacter sp. nov KCTC 92772.</title>
        <authorList>
            <person name="Zhou G."/>
        </authorList>
    </citation>
    <scope>NUCLEOTIDE SEQUENCE [LARGE SCALE GENOMIC DNA]</scope>
    <source>
        <strain evidence="2 3">KCTC 92772</strain>
    </source>
</reference>
<gene>
    <name evidence="1" type="ORF">QLH32_05210</name>
    <name evidence="2" type="ORF">QLH32_05640</name>
</gene>
<sequence length="168" mass="19052">MSLDRSLQLKLLEYMAAKYPYHWDFYNDFPEGSENYEAALRNLYYLMQHELVEKKSLTLSNYNGTGFNLIIHLPTISQKGMDFLADDGGLSAILGVVTIKFEADTLRTILERRINQAEATPEHKQSMIDGIRELPAESIKHLTMKLLDEGLDNLPNAIVLIGTYLGLS</sequence>
<name>A0ABY8S787_9GAMM</name>
<proteinExistence type="predicted"/>
<protein>
    <submittedName>
        <fullName evidence="2">Uncharacterized protein</fullName>
    </submittedName>
</protein>
<evidence type="ECO:0000313" key="2">
    <source>
        <dbReference type="EMBL" id="WHP06948.1"/>
    </source>
</evidence>
<evidence type="ECO:0000313" key="1">
    <source>
        <dbReference type="EMBL" id="WHP06870.1"/>
    </source>
</evidence>
<accession>A0ABY8S787</accession>
<dbReference type="EMBL" id="CP125669">
    <property type="protein sequence ID" value="WHP06870.1"/>
    <property type="molecule type" value="Genomic_DNA"/>
</dbReference>
<evidence type="ECO:0000313" key="3">
    <source>
        <dbReference type="Proteomes" id="UP001229836"/>
    </source>
</evidence>